<keyword evidence="1" id="KW-0521">NADP</keyword>
<dbReference type="GO" id="GO:0070402">
    <property type="term" value="F:NADPH binding"/>
    <property type="evidence" value="ECO:0007669"/>
    <property type="project" value="TreeGrafter"/>
</dbReference>
<feature type="domain" description="Enoyl reductase (ER)" evidence="3">
    <location>
        <begin position="11"/>
        <end position="319"/>
    </location>
</feature>
<dbReference type="GO" id="GO:0008270">
    <property type="term" value="F:zinc ion binding"/>
    <property type="evidence" value="ECO:0007669"/>
    <property type="project" value="InterPro"/>
</dbReference>
<dbReference type="CDD" id="cd05289">
    <property type="entry name" value="MDR_like_2"/>
    <property type="match status" value="1"/>
</dbReference>
<comment type="caution">
    <text evidence="4">The sequence shown here is derived from an EMBL/GenBank/DDBJ whole genome shotgun (WGS) entry which is preliminary data.</text>
</comment>
<accession>A0A8I0SM18</accession>
<keyword evidence="5" id="KW-1185">Reference proteome</keyword>
<dbReference type="SMART" id="SM00829">
    <property type="entry name" value="PKS_ER"/>
    <property type="match status" value="1"/>
</dbReference>
<evidence type="ECO:0000256" key="1">
    <source>
        <dbReference type="ARBA" id="ARBA00022857"/>
    </source>
</evidence>
<dbReference type="Pfam" id="PF00107">
    <property type="entry name" value="ADH_zinc_N"/>
    <property type="match status" value="1"/>
</dbReference>
<dbReference type="PANTHER" id="PTHR48106">
    <property type="entry name" value="QUINONE OXIDOREDUCTASE PIG3-RELATED"/>
    <property type="match status" value="1"/>
</dbReference>
<dbReference type="GO" id="GO:0016651">
    <property type="term" value="F:oxidoreductase activity, acting on NAD(P)H"/>
    <property type="evidence" value="ECO:0007669"/>
    <property type="project" value="TreeGrafter"/>
</dbReference>
<keyword evidence="2" id="KW-0560">Oxidoreductase</keyword>
<evidence type="ECO:0000313" key="5">
    <source>
        <dbReference type="Proteomes" id="UP000634579"/>
    </source>
</evidence>
<dbReference type="SUPFAM" id="SSF50129">
    <property type="entry name" value="GroES-like"/>
    <property type="match status" value="1"/>
</dbReference>
<dbReference type="InterPro" id="IPR013154">
    <property type="entry name" value="ADH-like_N"/>
</dbReference>
<dbReference type="PROSITE" id="PS01162">
    <property type="entry name" value="QOR_ZETA_CRYSTAL"/>
    <property type="match status" value="1"/>
</dbReference>
<dbReference type="InterPro" id="IPR002364">
    <property type="entry name" value="Quin_OxRdtase/zeta-crystal_CS"/>
</dbReference>
<dbReference type="InterPro" id="IPR036291">
    <property type="entry name" value="NAD(P)-bd_dom_sf"/>
</dbReference>
<organism evidence="4 5">
    <name type="scientific">Clavibacter phaseoli</name>
    <dbReference type="NCBI Taxonomy" id="1734031"/>
    <lineage>
        <taxon>Bacteria</taxon>
        <taxon>Bacillati</taxon>
        <taxon>Actinomycetota</taxon>
        <taxon>Actinomycetes</taxon>
        <taxon>Micrococcales</taxon>
        <taxon>Microbacteriaceae</taxon>
        <taxon>Clavibacter</taxon>
    </lineage>
</organism>
<dbReference type="InterPro" id="IPR011032">
    <property type="entry name" value="GroES-like_sf"/>
</dbReference>
<protein>
    <submittedName>
        <fullName evidence="4">NADP-dependent oxidoreductase</fullName>
    </submittedName>
</protein>
<dbReference type="Gene3D" id="3.40.50.720">
    <property type="entry name" value="NAD(P)-binding Rossmann-like Domain"/>
    <property type="match status" value="1"/>
</dbReference>
<dbReference type="InterPro" id="IPR020843">
    <property type="entry name" value="ER"/>
</dbReference>
<dbReference type="SUPFAM" id="SSF51735">
    <property type="entry name" value="NAD(P)-binding Rossmann-fold domains"/>
    <property type="match status" value="1"/>
</dbReference>
<proteinExistence type="predicted"/>
<dbReference type="EMBL" id="JADKRP010000003">
    <property type="protein sequence ID" value="MBF4632189.1"/>
    <property type="molecule type" value="Genomic_DNA"/>
</dbReference>
<dbReference type="Proteomes" id="UP000634579">
    <property type="component" value="Unassembled WGS sequence"/>
</dbReference>
<evidence type="ECO:0000259" key="3">
    <source>
        <dbReference type="SMART" id="SM00829"/>
    </source>
</evidence>
<evidence type="ECO:0000256" key="2">
    <source>
        <dbReference type="ARBA" id="ARBA00023002"/>
    </source>
</evidence>
<reference evidence="4 5" key="1">
    <citation type="submission" date="2020-10" db="EMBL/GenBank/DDBJ databases">
        <title>Draft genome sequences of plant-associated actinobacteria.</title>
        <authorList>
            <person name="Tarlachkov S.V."/>
            <person name="Starodumova I.P."/>
            <person name="Dorofeeva L.V."/>
            <person name="Prisyazhnaya N.V."/>
            <person name="Roubtsova T.V."/>
            <person name="Chizhov V.N."/>
            <person name="Nadler S.A."/>
            <person name="Subbotin S.A."/>
            <person name="Evtushenko L.I."/>
        </authorList>
    </citation>
    <scope>NUCLEOTIDE SEQUENCE [LARGE SCALE GENOMIC DNA]</scope>
    <source>
        <strain evidence="4 5">VKM Ac-2886</strain>
    </source>
</reference>
<dbReference type="AlphaFoldDB" id="A0A8I0SM18"/>
<dbReference type="Gene3D" id="3.90.180.10">
    <property type="entry name" value="Medium-chain alcohol dehydrogenases, catalytic domain"/>
    <property type="match status" value="1"/>
</dbReference>
<dbReference type="Pfam" id="PF08240">
    <property type="entry name" value="ADH_N"/>
    <property type="match status" value="1"/>
</dbReference>
<dbReference type="RefSeq" id="WP_194675847.1">
    <property type="nucleotide sequence ID" value="NZ_JADKRP010000003.1"/>
</dbReference>
<gene>
    <name evidence="4" type="ORF">ITJ42_13280</name>
</gene>
<sequence length="321" mass="32762">MSRAIRPRQHGGPEVLAVVDVPTPRAGAGEVVVRVRAAGVNPIDWKLYGGDFHEVDDDQREEAGLAEEMPTLGLECAGVVVEVGADVRDVAVGEEVVVYPVTAAYADHVVAPPSSLVRRPAALGEEEAAGLMLAGTTAAHALHAVGAGAGDTVLVHGGSGGVGLMAVQLARIQGATVVATASERNHDVLRDLGATPVAHGGPGLADRIRAAAPQGLDAAVDTVGTDEALDVSVALIADRGRIASITGSDRRAEAGIRLLGYGPGQVAGTEYRASVRQALADHAGAGRLRVRIAGTFALVDAADAHRFARRSHVPGKVVLLP</sequence>
<dbReference type="InterPro" id="IPR013149">
    <property type="entry name" value="ADH-like_C"/>
</dbReference>
<name>A0A8I0SM18_9MICO</name>
<evidence type="ECO:0000313" key="4">
    <source>
        <dbReference type="EMBL" id="MBF4632189.1"/>
    </source>
</evidence>